<evidence type="ECO:0000313" key="1">
    <source>
        <dbReference type="EMBL" id="CAB4122355.1"/>
    </source>
</evidence>
<gene>
    <name evidence="1" type="ORF">UFOVP31_16</name>
</gene>
<accession>A0A6J5KLP6</accession>
<reference evidence="1" key="1">
    <citation type="submission" date="2020-04" db="EMBL/GenBank/DDBJ databases">
        <authorList>
            <person name="Chiriac C."/>
            <person name="Salcher M."/>
            <person name="Ghai R."/>
            <person name="Kavagutti S V."/>
        </authorList>
    </citation>
    <scope>NUCLEOTIDE SEQUENCE</scope>
</reference>
<sequence length="126" mass="13943">MSELNFAPEGVSLPQTADACRTRLVSLQAEVASIRLQIATTDIRRQTEKKALDASAFHRAKTALRLKQYELGLVSAHLAKLAQGEPRGAFKDTLIKLVREQFDDNQWAQLVSRAKAAHHLSGEQHG</sequence>
<organism evidence="1">
    <name type="scientific">uncultured Caudovirales phage</name>
    <dbReference type="NCBI Taxonomy" id="2100421"/>
    <lineage>
        <taxon>Viruses</taxon>
        <taxon>Duplodnaviria</taxon>
        <taxon>Heunggongvirae</taxon>
        <taxon>Uroviricota</taxon>
        <taxon>Caudoviricetes</taxon>
        <taxon>Peduoviridae</taxon>
        <taxon>Maltschvirus</taxon>
        <taxon>Maltschvirus maltsch</taxon>
    </lineage>
</organism>
<protein>
    <submittedName>
        <fullName evidence="1">Uncharacterized protein</fullName>
    </submittedName>
</protein>
<dbReference type="EMBL" id="LR796161">
    <property type="protein sequence ID" value="CAB4122355.1"/>
    <property type="molecule type" value="Genomic_DNA"/>
</dbReference>
<name>A0A6J5KLP6_9CAUD</name>
<proteinExistence type="predicted"/>